<dbReference type="InterPro" id="IPR031905">
    <property type="entry name" value="Flotillin_C"/>
</dbReference>
<protein>
    <submittedName>
        <fullName evidence="7">Flotillin</fullName>
    </submittedName>
</protein>
<dbReference type="SUPFAM" id="SSF117892">
    <property type="entry name" value="Band 7/SPFH domain"/>
    <property type="match status" value="1"/>
</dbReference>
<dbReference type="PANTHER" id="PTHR13806">
    <property type="entry name" value="FLOTILLIN-RELATED"/>
    <property type="match status" value="1"/>
</dbReference>
<dbReference type="Gene3D" id="3.30.479.30">
    <property type="entry name" value="Band 7 domain"/>
    <property type="match status" value="1"/>
</dbReference>
<comment type="subcellular location">
    <subcellularLocation>
        <location evidence="1">Membrane</location>
    </subcellularLocation>
</comment>
<evidence type="ECO:0000256" key="3">
    <source>
        <dbReference type="ARBA" id="ARBA00023136"/>
    </source>
</evidence>
<evidence type="ECO:0000256" key="5">
    <source>
        <dbReference type="SAM" id="Phobius"/>
    </source>
</evidence>
<organism evidence="7 8">
    <name type="scientific">Paenibacillus turicensis</name>
    <dbReference type="NCBI Taxonomy" id="160487"/>
    <lineage>
        <taxon>Bacteria</taxon>
        <taxon>Bacillati</taxon>
        <taxon>Bacillota</taxon>
        <taxon>Bacilli</taxon>
        <taxon>Bacillales</taxon>
        <taxon>Paenibacillaceae</taxon>
        <taxon>Paenibacillus</taxon>
    </lineage>
</organism>
<comment type="caution">
    <text evidence="7">The sequence shown here is derived from an EMBL/GenBank/DDBJ whole genome shotgun (WGS) entry which is preliminary data.</text>
</comment>
<dbReference type="Pfam" id="PF01145">
    <property type="entry name" value="Band_7"/>
    <property type="match status" value="1"/>
</dbReference>
<evidence type="ECO:0000256" key="2">
    <source>
        <dbReference type="ARBA" id="ARBA00007161"/>
    </source>
</evidence>
<feature type="region of interest" description="Disordered" evidence="4">
    <location>
        <begin position="523"/>
        <end position="544"/>
    </location>
</feature>
<keyword evidence="8" id="KW-1185">Reference proteome</keyword>
<dbReference type="InterPro" id="IPR036013">
    <property type="entry name" value="Band_7/SPFH_dom_sf"/>
</dbReference>
<sequence>MNFENIPDFLLIPGIVIVVIIVMGLAFWARYKTVSPDEAMIVTGSFLGNKNISDDDSGRKIKIVRGGGAFIWPVFQKAEFMSLLSHKLDVMTPEVYTEQGVPVSADGVAIIKVGGSTEDVATAAEQFMGKPIEALKGEAQEVLEGHLRSILGAMTVEEVYRNRDKFAQEVQGVAARDLKKMGLQIVSFTIKDVRDKHGYLEALGKPRIAAVKRDAEIAEADAVRDSRIKKALAEEQGQKAELLRDTNIAEASKEKELKVASFKKEQDTAKAEADQAYHIQEARAKQTMVEEQMKVELVRKEREIDLQDKEITVRQKQYDAEVKKKADADRYAVEQAAEADKAKKMREADALQYSIETQAKASAEQKRLEGLAIADAERAKGTADAEIIRLRGLAEAEAKEKLAEAFQKFGEAAVLDIVVKMLPELAGKIAAPISSIDKLTVVDTGKGEGAARVSNYVTELMATAPEMLKDVSGIDINKLIQKLTGDKSEANSQNSSVAVPAAIAAALGTKKVVEQAQVKEPVIDVPNNAKVTNADPNTASDEEK</sequence>
<evidence type="ECO:0000256" key="4">
    <source>
        <dbReference type="SAM" id="MobiDB-lite"/>
    </source>
</evidence>
<reference evidence="7 8" key="1">
    <citation type="submission" date="2021-03" db="EMBL/GenBank/DDBJ databases">
        <title>Genomic Encyclopedia of Type Strains, Phase IV (KMG-IV): sequencing the most valuable type-strain genomes for metagenomic binning, comparative biology and taxonomic classification.</title>
        <authorList>
            <person name="Goeker M."/>
        </authorList>
    </citation>
    <scope>NUCLEOTIDE SEQUENCE [LARGE SCALE GENOMIC DNA]</scope>
    <source>
        <strain evidence="7 8">DSM 14349</strain>
    </source>
</reference>
<keyword evidence="5" id="KW-1133">Transmembrane helix</keyword>
<feature type="domain" description="Band 7" evidence="6">
    <location>
        <begin position="29"/>
        <end position="207"/>
    </location>
</feature>
<comment type="similarity">
    <text evidence="2">Belongs to the band 7/mec-2 family. Flotillin subfamily.</text>
</comment>
<proteinExistence type="inferred from homology"/>
<gene>
    <name evidence="7" type="ORF">J2Z32_001443</name>
</gene>
<dbReference type="CDD" id="cd03399">
    <property type="entry name" value="SPFH_flotillin"/>
    <property type="match status" value="1"/>
</dbReference>
<dbReference type="PANTHER" id="PTHR13806:SF46">
    <property type="entry name" value="FLOTILLIN-1-RELATED"/>
    <property type="match status" value="1"/>
</dbReference>
<dbReference type="InterPro" id="IPR001107">
    <property type="entry name" value="Band_7"/>
</dbReference>
<dbReference type="Proteomes" id="UP001519272">
    <property type="component" value="Unassembled WGS sequence"/>
</dbReference>
<feature type="transmembrane region" description="Helical" evidence="5">
    <location>
        <begin position="9"/>
        <end position="29"/>
    </location>
</feature>
<evidence type="ECO:0000256" key="1">
    <source>
        <dbReference type="ARBA" id="ARBA00004370"/>
    </source>
</evidence>
<keyword evidence="5" id="KW-0812">Transmembrane</keyword>
<dbReference type="SMART" id="SM00244">
    <property type="entry name" value="PHB"/>
    <property type="match status" value="1"/>
</dbReference>
<feature type="compositionally biased region" description="Polar residues" evidence="4">
    <location>
        <begin position="529"/>
        <end position="544"/>
    </location>
</feature>
<evidence type="ECO:0000259" key="6">
    <source>
        <dbReference type="SMART" id="SM00244"/>
    </source>
</evidence>
<dbReference type="Pfam" id="PF15975">
    <property type="entry name" value="Flot"/>
    <property type="match status" value="1"/>
</dbReference>
<accession>A0ABS4FQG4</accession>
<evidence type="ECO:0000313" key="8">
    <source>
        <dbReference type="Proteomes" id="UP001519272"/>
    </source>
</evidence>
<dbReference type="InterPro" id="IPR027705">
    <property type="entry name" value="Flotillin_fam"/>
</dbReference>
<name>A0ABS4FQG4_9BACL</name>
<keyword evidence="3 5" id="KW-0472">Membrane</keyword>
<dbReference type="EMBL" id="JAGGKG010000005">
    <property type="protein sequence ID" value="MBP1904819.1"/>
    <property type="molecule type" value="Genomic_DNA"/>
</dbReference>
<evidence type="ECO:0000313" key="7">
    <source>
        <dbReference type="EMBL" id="MBP1904819.1"/>
    </source>
</evidence>